<feature type="transmembrane region" description="Helical" evidence="1">
    <location>
        <begin position="173"/>
        <end position="193"/>
    </location>
</feature>
<accession>A0ABU0JPX4</accession>
<name>A0ABU0JPX4_HATLI</name>
<dbReference type="Pfam" id="PF19393">
    <property type="entry name" value="DUF5968"/>
    <property type="match status" value="1"/>
</dbReference>
<gene>
    <name evidence="2" type="ORF">QOZ93_000166</name>
</gene>
<proteinExistence type="predicted"/>
<keyword evidence="1" id="KW-0472">Membrane</keyword>
<organism evidence="2 3">
    <name type="scientific">Hathewaya limosa</name>
    <name type="common">Clostridium limosum</name>
    <dbReference type="NCBI Taxonomy" id="1536"/>
    <lineage>
        <taxon>Bacteria</taxon>
        <taxon>Bacillati</taxon>
        <taxon>Bacillota</taxon>
        <taxon>Clostridia</taxon>
        <taxon>Eubacteriales</taxon>
        <taxon>Clostridiaceae</taxon>
        <taxon>Hathewaya</taxon>
    </lineage>
</organism>
<feature type="transmembrane region" description="Helical" evidence="1">
    <location>
        <begin position="93"/>
        <end position="119"/>
    </location>
</feature>
<dbReference type="NCBIfam" id="NF038292">
    <property type="entry name" value="SagF_ScfC"/>
    <property type="match status" value="1"/>
</dbReference>
<sequence length="242" mass="28677">MEYLNKFMIIIFLFIYVYFLYIFMRINIKNVLWIKKCYLWFNGLCNLSKESFMEGVKVIYLGILTLIPILFGTFKGFKMLIKIVPTIGIIKSVFLFLLSFFTIIQILFFVMIVLVEVIMKQDSRKQMQEIKWIKFNRNRPLYTGIIRPLCYSLWEVVILYNIFFYILNNKLKLNIFLVILILSLLYSFSKLIAIKTIPQALIYGIWAFCLCLCSTLVLIYSGGILISFLIFLSFNFLVAFKE</sequence>
<protein>
    <submittedName>
        <fullName evidence="2">Uncharacterized protein</fullName>
    </submittedName>
</protein>
<dbReference type="EMBL" id="JAUSWN010000001">
    <property type="protein sequence ID" value="MDQ0478465.1"/>
    <property type="molecule type" value="Genomic_DNA"/>
</dbReference>
<keyword evidence="1" id="KW-1133">Transmembrane helix</keyword>
<feature type="transmembrane region" description="Helical" evidence="1">
    <location>
        <begin position="200"/>
        <end position="218"/>
    </location>
</feature>
<feature type="transmembrane region" description="Helical" evidence="1">
    <location>
        <begin position="6"/>
        <end position="26"/>
    </location>
</feature>
<keyword evidence="3" id="KW-1185">Reference proteome</keyword>
<evidence type="ECO:0000313" key="3">
    <source>
        <dbReference type="Proteomes" id="UP001224418"/>
    </source>
</evidence>
<feature type="transmembrane region" description="Helical" evidence="1">
    <location>
        <begin position="58"/>
        <end position="81"/>
    </location>
</feature>
<comment type="caution">
    <text evidence="2">The sequence shown here is derived from an EMBL/GenBank/DDBJ whole genome shotgun (WGS) entry which is preliminary data.</text>
</comment>
<dbReference type="InterPro" id="IPR045350">
    <property type="entry name" value="DUF5968"/>
</dbReference>
<reference evidence="2 3" key="1">
    <citation type="submission" date="2023-07" db="EMBL/GenBank/DDBJ databases">
        <title>Genomic Encyclopedia of Type Strains, Phase IV (KMG-IV): sequencing the most valuable type-strain genomes for metagenomic binning, comparative biology and taxonomic classification.</title>
        <authorList>
            <person name="Goeker M."/>
        </authorList>
    </citation>
    <scope>NUCLEOTIDE SEQUENCE [LARGE SCALE GENOMIC DNA]</scope>
    <source>
        <strain evidence="2 3">DSM 1400</strain>
    </source>
</reference>
<evidence type="ECO:0000256" key="1">
    <source>
        <dbReference type="SAM" id="Phobius"/>
    </source>
</evidence>
<evidence type="ECO:0000313" key="2">
    <source>
        <dbReference type="EMBL" id="MDQ0478465.1"/>
    </source>
</evidence>
<dbReference type="RefSeq" id="WP_307354759.1">
    <property type="nucleotide sequence ID" value="NZ_BAAACJ010000024.1"/>
</dbReference>
<dbReference type="Proteomes" id="UP001224418">
    <property type="component" value="Unassembled WGS sequence"/>
</dbReference>
<keyword evidence="1" id="KW-0812">Transmembrane</keyword>
<feature type="transmembrane region" description="Helical" evidence="1">
    <location>
        <begin position="140"/>
        <end position="167"/>
    </location>
</feature>